<evidence type="ECO:0000313" key="2">
    <source>
        <dbReference type="EMBL" id="CAA9400170.1"/>
    </source>
</evidence>
<dbReference type="EMBL" id="CADCUY010000176">
    <property type="protein sequence ID" value="CAA9400170.1"/>
    <property type="molecule type" value="Genomic_DNA"/>
</dbReference>
<protein>
    <submittedName>
        <fullName evidence="2">Uncharacterized protein</fullName>
    </submittedName>
</protein>
<reference evidence="2" key="1">
    <citation type="submission" date="2020-02" db="EMBL/GenBank/DDBJ databases">
        <authorList>
            <person name="Meier V. D."/>
        </authorList>
    </citation>
    <scope>NUCLEOTIDE SEQUENCE</scope>
    <source>
        <strain evidence="2">AVDCRST_MAG35</strain>
    </source>
</reference>
<dbReference type="AlphaFoldDB" id="A0A6J4NXM7"/>
<proteinExistence type="predicted"/>
<name>A0A6J4NXM7_9ACTN</name>
<gene>
    <name evidence="2" type="ORF">AVDCRST_MAG35-865</name>
</gene>
<evidence type="ECO:0000256" key="1">
    <source>
        <dbReference type="SAM" id="MobiDB-lite"/>
    </source>
</evidence>
<feature type="region of interest" description="Disordered" evidence="1">
    <location>
        <begin position="1"/>
        <end position="21"/>
    </location>
</feature>
<organism evidence="2">
    <name type="scientific">uncultured Quadrisphaera sp</name>
    <dbReference type="NCBI Taxonomy" id="904978"/>
    <lineage>
        <taxon>Bacteria</taxon>
        <taxon>Bacillati</taxon>
        <taxon>Actinomycetota</taxon>
        <taxon>Actinomycetes</taxon>
        <taxon>Kineosporiales</taxon>
        <taxon>Kineosporiaceae</taxon>
        <taxon>Quadrisphaera</taxon>
        <taxon>environmental samples</taxon>
    </lineage>
</organism>
<accession>A0A6J4NXM7</accession>
<sequence length="32" mass="3460">MNDTDTPPTPPVEVAPDPDAREVLRELVRSAA</sequence>